<keyword evidence="1" id="KW-0732">Signal</keyword>
<protein>
    <recommendedName>
        <fullName evidence="4">Cellulose biosynthesis protein BcsS</fullName>
    </recommendedName>
</protein>
<dbReference type="EMBL" id="JBHSGI010000024">
    <property type="protein sequence ID" value="MFC4669780.1"/>
    <property type="molecule type" value="Genomic_DNA"/>
</dbReference>
<evidence type="ECO:0000313" key="3">
    <source>
        <dbReference type="Proteomes" id="UP001595973"/>
    </source>
</evidence>
<organism evidence="2 3">
    <name type="scientific">Seohaeicola nanhaiensis</name>
    <dbReference type="NCBI Taxonomy" id="1387282"/>
    <lineage>
        <taxon>Bacteria</taxon>
        <taxon>Pseudomonadati</taxon>
        <taxon>Pseudomonadota</taxon>
        <taxon>Alphaproteobacteria</taxon>
        <taxon>Rhodobacterales</taxon>
        <taxon>Roseobacteraceae</taxon>
        <taxon>Seohaeicola</taxon>
    </lineage>
</organism>
<reference evidence="3" key="1">
    <citation type="journal article" date="2019" name="Int. J. Syst. Evol. Microbiol.">
        <title>The Global Catalogue of Microorganisms (GCM) 10K type strain sequencing project: providing services to taxonomists for standard genome sequencing and annotation.</title>
        <authorList>
            <consortium name="The Broad Institute Genomics Platform"/>
            <consortium name="The Broad Institute Genome Sequencing Center for Infectious Disease"/>
            <person name="Wu L."/>
            <person name="Ma J."/>
        </authorList>
    </citation>
    <scope>NUCLEOTIDE SEQUENCE [LARGE SCALE GENOMIC DNA]</scope>
    <source>
        <strain evidence="3">CGMCC 4.7283</strain>
    </source>
</reference>
<dbReference type="RefSeq" id="WP_380718193.1">
    <property type="nucleotide sequence ID" value="NZ_JBHSGI010000024.1"/>
</dbReference>
<proteinExistence type="predicted"/>
<keyword evidence="3" id="KW-1185">Reference proteome</keyword>
<dbReference type="Proteomes" id="UP001595973">
    <property type="component" value="Unassembled WGS sequence"/>
</dbReference>
<evidence type="ECO:0000313" key="2">
    <source>
        <dbReference type="EMBL" id="MFC4669780.1"/>
    </source>
</evidence>
<gene>
    <name evidence="2" type="ORF">ACFO5X_14545</name>
</gene>
<evidence type="ECO:0000256" key="1">
    <source>
        <dbReference type="SAM" id="SignalP"/>
    </source>
</evidence>
<sequence length="216" mass="23820">MRIWLISLLLIWPAHIAAGGAFPQSEGTAFLSTSGTYRWNTQGAQQEVGLYGTYGWKPRLTIGVDAYFTPGVSGHALMFLRLPLSRIRGTSHIAVEFGAGAAQDANGWAPMYRLSLSHGRGWPRGWYDLTASLERRSGEPALGWKLDGTLGWKGAARVQPMLEVGVGRTGWDTPERRVSAKLRIASRRGPVWVLGIERKRSGTETTGLSLALWRRF</sequence>
<evidence type="ECO:0008006" key="4">
    <source>
        <dbReference type="Google" id="ProtNLM"/>
    </source>
</evidence>
<accession>A0ABV9KHZ2</accession>
<comment type="caution">
    <text evidence="2">The sequence shown here is derived from an EMBL/GenBank/DDBJ whole genome shotgun (WGS) entry which is preliminary data.</text>
</comment>
<name>A0ABV9KHZ2_9RHOB</name>
<feature type="chain" id="PRO_5046359905" description="Cellulose biosynthesis protein BcsS" evidence="1">
    <location>
        <begin position="18"/>
        <end position="216"/>
    </location>
</feature>
<feature type="signal peptide" evidence="1">
    <location>
        <begin position="1"/>
        <end position="17"/>
    </location>
</feature>